<dbReference type="STRING" id="1458985.BJP34_26515"/>
<accession>A0A1D8TY03</accession>
<evidence type="ECO:0000313" key="2">
    <source>
        <dbReference type="Proteomes" id="UP000177870"/>
    </source>
</evidence>
<reference evidence="2" key="1">
    <citation type="submission" date="2016-10" db="EMBL/GenBank/DDBJ databases">
        <title>Comparative genomics uncovers the prolific and rare metabolic potential of the cyanobacterial genus Moorea.</title>
        <authorList>
            <person name="Leao T."/>
            <person name="Castelao G."/>
            <person name="Korobeynikov A."/>
            <person name="Monroe E.A."/>
            <person name="Podell S."/>
            <person name="Glukhov E."/>
            <person name="Allen E."/>
            <person name="Gerwick W.H."/>
            <person name="Gerwick L."/>
        </authorList>
    </citation>
    <scope>NUCLEOTIDE SEQUENCE [LARGE SCALE GENOMIC DNA]</scope>
    <source>
        <strain evidence="2">PAL-8-15-08-1</strain>
    </source>
</reference>
<dbReference type="KEGG" id="mpro:BJP34_26515"/>
<dbReference type="Proteomes" id="UP000177870">
    <property type="component" value="Chromosome"/>
</dbReference>
<gene>
    <name evidence="1" type="ORF">BJP34_26515</name>
</gene>
<dbReference type="EMBL" id="CP017599">
    <property type="protein sequence ID" value="AOX02522.1"/>
    <property type="molecule type" value="Genomic_DNA"/>
</dbReference>
<dbReference type="RefSeq" id="WP_070394928.1">
    <property type="nucleotide sequence ID" value="NZ_CP017599.1"/>
</dbReference>
<protein>
    <submittedName>
        <fullName evidence="1">Uncharacterized protein</fullName>
    </submittedName>
</protein>
<organism evidence="1 2">
    <name type="scientific">Moorena producens PAL-8-15-08-1</name>
    <dbReference type="NCBI Taxonomy" id="1458985"/>
    <lineage>
        <taxon>Bacteria</taxon>
        <taxon>Bacillati</taxon>
        <taxon>Cyanobacteriota</taxon>
        <taxon>Cyanophyceae</taxon>
        <taxon>Coleofasciculales</taxon>
        <taxon>Coleofasciculaceae</taxon>
        <taxon>Moorena</taxon>
    </lineage>
</organism>
<sequence>MASEAQVKRYLTYWFQLGKKVVMRNGFSAMHPQSLTNGKHYSQEFETIWQLVISPETGDCYLEGTDETIAELLTPKWDILPCSRCDMPLPIKTAGIPPTCCPCFDLPTWPNTELPAPRDPVCSQTELRGICDRLNQITDNKIT</sequence>
<dbReference type="AlphaFoldDB" id="A0A1D8TY03"/>
<name>A0A1D8TY03_9CYAN</name>
<dbReference type="OrthoDB" id="485097at2"/>
<evidence type="ECO:0000313" key="1">
    <source>
        <dbReference type="EMBL" id="AOX02522.1"/>
    </source>
</evidence>
<proteinExistence type="predicted"/>